<feature type="transmembrane region" description="Helical" evidence="2">
    <location>
        <begin position="836"/>
        <end position="859"/>
    </location>
</feature>
<protein>
    <submittedName>
        <fullName evidence="3">ML-like domain-containing protein</fullName>
    </submittedName>
</protein>
<feature type="compositionally biased region" description="Basic residues" evidence="1">
    <location>
        <begin position="39"/>
        <end position="48"/>
    </location>
</feature>
<feature type="transmembrane region" description="Helical" evidence="2">
    <location>
        <begin position="615"/>
        <end position="637"/>
    </location>
</feature>
<feature type="transmembrane region" description="Helical" evidence="2">
    <location>
        <begin position="272"/>
        <end position="295"/>
    </location>
</feature>
<dbReference type="Pfam" id="PF11915">
    <property type="entry name" value="DUF3433"/>
    <property type="match status" value="2"/>
</dbReference>
<feature type="transmembrane region" description="Helical" evidence="2">
    <location>
        <begin position="731"/>
        <end position="750"/>
    </location>
</feature>
<keyword evidence="2" id="KW-1133">Transmembrane helix</keyword>
<evidence type="ECO:0000256" key="2">
    <source>
        <dbReference type="SAM" id="Phobius"/>
    </source>
</evidence>
<evidence type="ECO:0000313" key="4">
    <source>
        <dbReference type="Proteomes" id="UP001465668"/>
    </source>
</evidence>
<gene>
    <name evidence="3" type="ORF">SCAR479_05773</name>
</gene>
<reference evidence="3 4" key="1">
    <citation type="submission" date="2024-02" db="EMBL/GenBank/DDBJ databases">
        <title>First draft genome assembly of two strains of Seiridium cardinale.</title>
        <authorList>
            <person name="Emiliani G."/>
            <person name="Scali E."/>
        </authorList>
    </citation>
    <scope>NUCLEOTIDE SEQUENCE [LARGE SCALE GENOMIC DNA]</scope>
    <source>
        <strain evidence="3 4">BM-138-000479</strain>
    </source>
</reference>
<keyword evidence="2" id="KW-0812">Transmembrane</keyword>
<accession>A0ABR2XVM4</accession>
<feature type="compositionally biased region" description="Polar residues" evidence="1">
    <location>
        <begin position="76"/>
        <end position="86"/>
    </location>
</feature>
<feature type="transmembrane region" description="Helical" evidence="2">
    <location>
        <begin position="200"/>
        <end position="223"/>
    </location>
</feature>
<feature type="transmembrane region" description="Helical" evidence="2">
    <location>
        <begin position="770"/>
        <end position="791"/>
    </location>
</feature>
<proteinExistence type="predicted"/>
<sequence length="1087" mass="119183">MDRLRPGDVSPTATSPDEYRATHDVSPLSPVGEDDSHPPRRGASRRWRTFPTEYFDVSPESPPNVQREPSAGPDVRSSSVYSQDSPSRAHPDWSKDFGFSGNPRLSLQDPDSATTEQGRRLSIDSLQEVLSDAGGRKQTATAHGSSVTISSRKLLMYWNPIWLRDYFLIGLAAGCAVVAIAIFALYLVSSKTNGLGSYVGPAGLVFLWKYIPTAVIILLLALWNRVDFTARLLQPWDNLRSGPASAERSVFLDLVSSSWPLTLRLAARTGSYVPMVTIVGAVLLNIVAVLSTALLQVETVDMVDSDVGLVKTATIDATSWDPGGRDNITALRYNGIMDGDLLWPDWVLSNATVEPFEPSSTLGTTTGSSYLATVGGFFPSLECEEAKLDNKPQANNIYDPQANFNFSSDSCTLQVQLSLVDDTQTPKFAVNWAARNLMGNIQTVTCPDHTQRFLAVVTLADSNLILLESSALFCKPSYFIQNVEVTRVFLQRLPSINWDTLPSGTTQLNGLDAFELLENIVNSSSYAYPQSPDQPANTTVGNVPFLRLAAMSLTSSGSGGQYLEPFLDYGVLATQLKATFSGMASLVVNSHMLSAHRDAVTGDLQHREDRVTVKIGAAAPAITLLLACLGLAITVLYKRPQEVVPRDPRSIGGFALLLRCNPELSYHFRSNLGHLRYHLQHERFLSLLPKDSRFRFSIVREAMNPTFQPASGVAQERKNPTWWRPRTTRTWCKVLAIILPLALIGCLEGVQQVSDRSNGIVTVSSPNTAHYGFTILPAIVMWGVGIFYASINFNTVLLAPYHALSNGATPDRGLFSQDLGRLPTTQFYSALKQRHAAAACTALSVVIGPWLTIIVSGLYSTTSVDVPATVGLHQTRLPSRVEPQTLLTTSTDRETRIIQNRAPKLALQVLLGVMALCLAASWLSMRTNKLLPHNPCSIAGLAALLAGGEMWKGPDEERRGLTTPDGAEWMSDRELKRRGVWKDTVFGLGWWPDGRYGIDAGGRIDGGISVTLFLVVIDRADLEDLGPVYDCIDSSLHGKSFAQYTICLREESRSKVFHTIVLESTLKWRDQLPTHLSLDLDLDYQPE</sequence>
<comment type="caution">
    <text evidence="3">The sequence shown here is derived from an EMBL/GenBank/DDBJ whole genome shotgun (WGS) entry which is preliminary data.</text>
</comment>
<dbReference type="PANTHER" id="PTHR37544">
    <property type="entry name" value="SPRAY-RELATED"/>
    <property type="match status" value="1"/>
</dbReference>
<feature type="region of interest" description="Disordered" evidence="1">
    <location>
        <begin position="1"/>
        <end position="95"/>
    </location>
</feature>
<dbReference type="InterPro" id="IPR021840">
    <property type="entry name" value="DUF3433"/>
</dbReference>
<feature type="transmembrane region" description="Helical" evidence="2">
    <location>
        <begin position="166"/>
        <end position="188"/>
    </location>
</feature>
<keyword evidence="4" id="KW-1185">Reference proteome</keyword>
<keyword evidence="2" id="KW-0472">Membrane</keyword>
<feature type="transmembrane region" description="Helical" evidence="2">
    <location>
        <begin position="905"/>
        <end position="923"/>
    </location>
</feature>
<organism evidence="3 4">
    <name type="scientific">Seiridium cardinale</name>
    <dbReference type="NCBI Taxonomy" id="138064"/>
    <lineage>
        <taxon>Eukaryota</taxon>
        <taxon>Fungi</taxon>
        <taxon>Dikarya</taxon>
        <taxon>Ascomycota</taxon>
        <taxon>Pezizomycotina</taxon>
        <taxon>Sordariomycetes</taxon>
        <taxon>Xylariomycetidae</taxon>
        <taxon>Amphisphaeriales</taxon>
        <taxon>Sporocadaceae</taxon>
        <taxon>Seiridium</taxon>
    </lineage>
</organism>
<dbReference type="EMBL" id="JARVKM010000020">
    <property type="protein sequence ID" value="KAK9777725.1"/>
    <property type="molecule type" value="Genomic_DNA"/>
</dbReference>
<name>A0ABR2XVM4_9PEZI</name>
<evidence type="ECO:0000256" key="1">
    <source>
        <dbReference type="SAM" id="MobiDB-lite"/>
    </source>
</evidence>
<dbReference type="Proteomes" id="UP001465668">
    <property type="component" value="Unassembled WGS sequence"/>
</dbReference>
<evidence type="ECO:0000313" key="3">
    <source>
        <dbReference type="EMBL" id="KAK9777725.1"/>
    </source>
</evidence>